<dbReference type="HAMAP" id="MF_00247">
    <property type="entry name" value="SthA"/>
    <property type="match status" value="1"/>
</dbReference>
<dbReference type="PRINTS" id="PR00368">
    <property type="entry name" value="FADPNR"/>
</dbReference>
<reference evidence="17 18" key="1">
    <citation type="submission" date="2018-11" db="EMBL/GenBank/DDBJ databases">
        <title>Draft genome analysis of Rheinheimera mesophila isolated from an industrial waste site.</title>
        <authorList>
            <person name="Yu Q."/>
            <person name="Qi Y."/>
            <person name="Zhang H."/>
            <person name="Lu Y."/>
            <person name="Pu J."/>
        </authorList>
    </citation>
    <scope>NUCLEOTIDE SEQUENCE [LARGE SCALE GENOMIC DNA]</scope>
    <source>
        <strain evidence="17 18">IITR13</strain>
    </source>
</reference>
<keyword evidence="9 13" id="KW-0521">NADP</keyword>
<gene>
    <name evidence="13" type="primary">sthA</name>
    <name evidence="17" type="ORF">EIK76_16780</name>
</gene>
<evidence type="ECO:0000256" key="12">
    <source>
        <dbReference type="ARBA" id="ARBA00031183"/>
    </source>
</evidence>
<keyword evidence="8 13" id="KW-0274">FAD</keyword>
<feature type="domain" description="FAD/NAD(P)-binding" evidence="16">
    <location>
        <begin position="13"/>
        <end position="331"/>
    </location>
</feature>
<dbReference type="Pfam" id="PF02852">
    <property type="entry name" value="Pyr_redox_dim"/>
    <property type="match status" value="1"/>
</dbReference>
<evidence type="ECO:0000259" key="15">
    <source>
        <dbReference type="Pfam" id="PF02852"/>
    </source>
</evidence>
<dbReference type="PRINTS" id="PR00411">
    <property type="entry name" value="PNDRDTASEI"/>
</dbReference>
<dbReference type="GO" id="GO:0006739">
    <property type="term" value="P:NADP+ metabolic process"/>
    <property type="evidence" value="ECO:0007669"/>
    <property type="project" value="UniProtKB-UniRule"/>
</dbReference>
<dbReference type="GO" id="GO:0050660">
    <property type="term" value="F:flavin adenine dinucleotide binding"/>
    <property type="evidence" value="ECO:0007669"/>
    <property type="project" value="TreeGrafter"/>
</dbReference>
<evidence type="ECO:0000313" key="17">
    <source>
        <dbReference type="EMBL" id="RRJ18873.1"/>
    </source>
</evidence>
<keyword evidence="6 13" id="KW-0963">Cytoplasm</keyword>
<dbReference type="SUPFAM" id="SSF55424">
    <property type="entry name" value="FAD/NAD-linked reductases, dimerisation (C-terminal) domain"/>
    <property type="match status" value="1"/>
</dbReference>
<dbReference type="GO" id="GO:0003957">
    <property type="term" value="F:NAD(P)+ transhydrogenase (Si-specific) activity"/>
    <property type="evidence" value="ECO:0007669"/>
    <property type="project" value="UniProtKB-UniRule"/>
</dbReference>
<comment type="caution">
    <text evidence="17">The sequence shown here is derived from an EMBL/GenBank/DDBJ whole genome shotgun (WGS) entry which is preliminary data.</text>
</comment>
<dbReference type="EC" id="1.6.1.1" evidence="4 13"/>
<dbReference type="EMBL" id="RRCF01000006">
    <property type="protein sequence ID" value="RRJ18873.1"/>
    <property type="molecule type" value="Genomic_DNA"/>
</dbReference>
<evidence type="ECO:0000256" key="9">
    <source>
        <dbReference type="ARBA" id="ARBA00022857"/>
    </source>
</evidence>
<feature type="binding site" evidence="14">
    <location>
        <position position="316"/>
    </location>
    <ligand>
        <name>FAD</name>
        <dbReference type="ChEBI" id="CHEBI:57692"/>
    </ligand>
</feature>
<dbReference type="NCBIfam" id="NF003585">
    <property type="entry name" value="PRK05249.1"/>
    <property type="match status" value="1"/>
</dbReference>
<evidence type="ECO:0000256" key="4">
    <source>
        <dbReference type="ARBA" id="ARBA00012772"/>
    </source>
</evidence>
<dbReference type="GO" id="GO:0005829">
    <property type="term" value="C:cytosol"/>
    <property type="evidence" value="ECO:0007669"/>
    <property type="project" value="TreeGrafter"/>
</dbReference>
<feature type="binding site" evidence="14">
    <location>
        <begin position="188"/>
        <end position="195"/>
    </location>
    <ligand>
        <name>NAD(+)</name>
        <dbReference type="ChEBI" id="CHEBI:57540"/>
    </ligand>
</feature>
<evidence type="ECO:0000259" key="16">
    <source>
        <dbReference type="Pfam" id="PF07992"/>
    </source>
</evidence>
<evidence type="ECO:0000256" key="1">
    <source>
        <dbReference type="ARBA" id="ARBA00002842"/>
    </source>
</evidence>
<name>A0A3P3QEY7_9GAMM</name>
<dbReference type="PANTHER" id="PTHR22912">
    <property type="entry name" value="DISULFIDE OXIDOREDUCTASE"/>
    <property type="match status" value="1"/>
</dbReference>
<keyword evidence="14" id="KW-0547">Nucleotide-binding</keyword>
<dbReference type="FunFam" id="3.50.50.60:FF:000008">
    <property type="entry name" value="Soluble pyridine nucleotide transhydrogenase"/>
    <property type="match status" value="1"/>
</dbReference>
<dbReference type="RefSeq" id="WP_046519838.1">
    <property type="nucleotide sequence ID" value="NZ_LAVS01000018.1"/>
</dbReference>
<dbReference type="GO" id="GO:0004148">
    <property type="term" value="F:dihydrolipoyl dehydrogenase (NADH) activity"/>
    <property type="evidence" value="ECO:0007669"/>
    <property type="project" value="TreeGrafter"/>
</dbReference>
<keyword evidence="7 13" id="KW-0285">Flavoprotein</keyword>
<evidence type="ECO:0000256" key="6">
    <source>
        <dbReference type="ARBA" id="ARBA00022490"/>
    </source>
</evidence>
<evidence type="ECO:0000313" key="18">
    <source>
        <dbReference type="Proteomes" id="UP000276260"/>
    </source>
</evidence>
<protein>
    <recommendedName>
        <fullName evidence="5 13">Soluble pyridine nucleotide transhydrogenase</fullName>
        <shortName evidence="13">STH</shortName>
        <ecNumber evidence="4 13">1.6.1.1</ecNumber>
    </recommendedName>
    <alternativeName>
        <fullName evidence="12 13">NAD(P)(+) transhydrogenase [B-specific]</fullName>
    </alternativeName>
</protein>
<evidence type="ECO:0000256" key="10">
    <source>
        <dbReference type="ARBA" id="ARBA00023002"/>
    </source>
</evidence>
<dbReference type="InterPro" id="IPR016156">
    <property type="entry name" value="FAD/NAD-linked_Rdtase_dimer_sf"/>
</dbReference>
<dbReference type="InterPro" id="IPR023753">
    <property type="entry name" value="FAD/NAD-binding_dom"/>
</dbReference>
<dbReference type="PIRSF" id="PIRSF000350">
    <property type="entry name" value="Mercury_reductase_MerA"/>
    <property type="match status" value="1"/>
</dbReference>
<feature type="binding site" evidence="14">
    <location>
        <position position="275"/>
    </location>
    <ligand>
        <name>NAD(+)</name>
        <dbReference type="ChEBI" id="CHEBI:57540"/>
    </ligand>
</feature>
<accession>A0A3P3QEY7</accession>
<dbReference type="OrthoDB" id="9800167at2"/>
<dbReference type="Proteomes" id="UP000276260">
    <property type="component" value="Unassembled WGS sequence"/>
</dbReference>
<evidence type="ECO:0000256" key="3">
    <source>
        <dbReference type="ARBA" id="ARBA00007532"/>
    </source>
</evidence>
<evidence type="ECO:0000256" key="8">
    <source>
        <dbReference type="ARBA" id="ARBA00022827"/>
    </source>
</evidence>
<dbReference type="AlphaFoldDB" id="A0A3P3QEY7"/>
<evidence type="ECO:0000256" key="14">
    <source>
        <dbReference type="PIRSR" id="PIRSR000350-3"/>
    </source>
</evidence>
<evidence type="ECO:0000256" key="13">
    <source>
        <dbReference type="HAMAP-Rule" id="MF_00247"/>
    </source>
</evidence>
<dbReference type="GO" id="GO:0006103">
    <property type="term" value="P:2-oxoglutarate metabolic process"/>
    <property type="evidence" value="ECO:0007669"/>
    <property type="project" value="TreeGrafter"/>
</dbReference>
<comment type="catalytic activity">
    <reaction evidence="13">
        <text>NAD(+) + NADPH = NADH + NADP(+)</text>
        <dbReference type="Rhea" id="RHEA:11692"/>
        <dbReference type="ChEBI" id="CHEBI:57540"/>
        <dbReference type="ChEBI" id="CHEBI:57783"/>
        <dbReference type="ChEBI" id="CHEBI:57945"/>
        <dbReference type="ChEBI" id="CHEBI:58349"/>
        <dbReference type="EC" id="1.6.1.1"/>
    </reaction>
</comment>
<evidence type="ECO:0000256" key="7">
    <source>
        <dbReference type="ARBA" id="ARBA00022630"/>
    </source>
</evidence>
<keyword evidence="11 13" id="KW-0520">NAD</keyword>
<comment type="cofactor">
    <cofactor evidence="13 14">
        <name>FAD</name>
        <dbReference type="ChEBI" id="CHEBI:57692"/>
    </cofactor>
    <text evidence="13 14">Binds 1 FAD per subunit.</text>
</comment>
<dbReference type="SUPFAM" id="SSF51905">
    <property type="entry name" value="FAD/NAD(P)-binding domain"/>
    <property type="match status" value="1"/>
</dbReference>
<evidence type="ECO:0000256" key="2">
    <source>
        <dbReference type="ARBA" id="ARBA00004496"/>
    </source>
</evidence>
<dbReference type="InterPro" id="IPR036188">
    <property type="entry name" value="FAD/NAD-bd_sf"/>
</dbReference>
<dbReference type="InterPro" id="IPR001100">
    <property type="entry name" value="Pyr_nuc-diS_OxRdtase"/>
</dbReference>
<dbReference type="FunFam" id="3.30.390.30:FF:000002">
    <property type="entry name" value="Soluble pyridine nucleotide transhydrogenase"/>
    <property type="match status" value="1"/>
</dbReference>
<feature type="binding site" evidence="13">
    <location>
        <begin position="41"/>
        <end position="50"/>
    </location>
    <ligand>
        <name>FAD</name>
        <dbReference type="ChEBI" id="CHEBI:57692"/>
    </ligand>
</feature>
<keyword evidence="10 13" id="KW-0560">Oxidoreductase</keyword>
<feature type="binding site" evidence="14">
    <location>
        <begin position="151"/>
        <end position="153"/>
    </location>
    <ligand>
        <name>FAD</name>
        <dbReference type="ChEBI" id="CHEBI:57692"/>
    </ligand>
</feature>
<organism evidence="17 18">
    <name type="scientific">Rheinheimera mesophila</name>
    <dbReference type="NCBI Taxonomy" id="1547515"/>
    <lineage>
        <taxon>Bacteria</taxon>
        <taxon>Pseudomonadati</taxon>
        <taxon>Pseudomonadota</taxon>
        <taxon>Gammaproteobacteria</taxon>
        <taxon>Chromatiales</taxon>
        <taxon>Chromatiaceae</taxon>
        <taxon>Rheinheimera</taxon>
    </lineage>
</organism>
<keyword evidence="18" id="KW-1185">Reference proteome</keyword>
<dbReference type="InterPro" id="IPR050151">
    <property type="entry name" value="Class-I_Pyr_Nuc-Dis_Oxidored"/>
</dbReference>
<proteinExistence type="inferred from homology"/>
<dbReference type="Gene3D" id="3.30.390.30">
    <property type="match status" value="1"/>
</dbReference>
<dbReference type="Pfam" id="PF07992">
    <property type="entry name" value="Pyr_redox_2"/>
    <property type="match status" value="1"/>
</dbReference>
<evidence type="ECO:0000256" key="11">
    <source>
        <dbReference type="ARBA" id="ARBA00023027"/>
    </source>
</evidence>
<dbReference type="InterPro" id="IPR022962">
    <property type="entry name" value="STH_gammaproteobact"/>
</dbReference>
<dbReference type="InterPro" id="IPR004099">
    <property type="entry name" value="Pyr_nucl-diS_OxRdtase_dimer"/>
</dbReference>
<dbReference type="Gene3D" id="3.50.50.60">
    <property type="entry name" value="FAD/NAD(P)-binding domain"/>
    <property type="match status" value="2"/>
</dbReference>
<comment type="function">
    <text evidence="1 13">Conversion of NADPH, generated by peripheral catabolic pathways, to NADH, which can enter the respiratory chain for energy generation.</text>
</comment>
<comment type="similarity">
    <text evidence="3 13">Belongs to the class-I pyridine nucleotide-disulfide oxidoreductase family.</text>
</comment>
<dbReference type="PANTHER" id="PTHR22912:SF93">
    <property type="entry name" value="SOLUBLE PYRIDINE NUCLEOTIDE TRANSHYDROGENASE"/>
    <property type="match status" value="1"/>
</dbReference>
<evidence type="ECO:0000256" key="5">
    <source>
        <dbReference type="ARBA" id="ARBA00016603"/>
    </source>
</evidence>
<feature type="domain" description="Pyridine nucleotide-disulphide oxidoreductase dimerisation" evidence="15">
    <location>
        <begin position="351"/>
        <end position="462"/>
    </location>
</feature>
<feature type="binding site" evidence="14">
    <location>
        <position position="59"/>
    </location>
    <ligand>
        <name>FAD</name>
        <dbReference type="ChEBI" id="CHEBI:57692"/>
    </ligand>
</feature>
<comment type="subcellular location">
    <subcellularLocation>
        <location evidence="2 13">Cytoplasm</location>
    </subcellularLocation>
</comment>
<sequence length="471" mass="51918">MVKATQSKAYDFDAIIIGTGPGGEGAAMNLAKSGKTVAVIERHPQVGGGCTHWGTIPSKALRHSVSRYIEYKENPLFQMEDQSSNLTFPHILKHAAGVIRKQVQLRSSFYERNRVKVFQGNASFVDAHQIRLEQEGSPDQIISAEHIILATGSRPYRPQNVDFTHSRIFDSDTILSLTDDVRHIIIFGAGVIGCEYASIFRGLGVRVDLVNTRDRLLSFMDAEISDALSYHFWNSGVTIRHGEEFDRIEGCADGVILHLQSGKKMKADCILFANGRTGNTDKLNLNAIGLKADSRGQLKVNDNYQTEVPNIYAVGDVIGYPSLASAAYDQGRIAANSIIHGNCSTYLIDDIPVGIYTIPEMSSVGKNEQELTAARVPYEVGRAQFKHLARAQIANTSVGSLKLLFHRDTKEILGIHCFGERAAEIVHIGQAIMMQKNGGNTIEYFVHTTFNYPTMAEAYRVAALNGLNRLF</sequence>